<accession>A0ABR1GYZ9</accession>
<organism evidence="2 3">
    <name type="scientific">Neonectria punicea</name>
    <dbReference type="NCBI Taxonomy" id="979145"/>
    <lineage>
        <taxon>Eukaryota</taxon>
        <taxon>Fungi</taxon>
        <taxon>Dikarya</taxon>
        <taxon>Ascomycota</taxon>
        <taxon>Pezizomycotina</taxon>
        <taxon>Sordariomycetes</taxon>
        <taxon>Hypocreomycetidae</taxon>
        <taxon>Hypocreales</taxon>
        <taxon>Nectriaceae</taxon>
        <taxon>Neonectria</taxon>
    </lineage>
</organism>
<protein>
    <submittedName>
        <fullName evidence="2">Uncharacterized protein</fullName>
    </submittedName>
</protein>
<feature type="region of interest" description="Disordered" evidence="1">
    <location>
        <begin position="1"/>
        <end position="23"/>
    </location>
</feature>
<dbReference type="EMBL" id="JAZAVJ010000112">
    <property type="protein sequence ID" value="KAK7414056.1"/>
    <property type="molecule type" value="Genomic_DNA"/>
</dbReference>
<gene>
    <name evidence="2" type="ORF">QQX98_007088</name>
</gene>
<reference evidence="2 3" key="1">
    <citation type="journal article" date="2025" name="Microbiol. Resour. Announc.">
        <title>Draft genome sequences for Neonectria magnoliae and Neonectria punicea, canker pathogens of Liriodendron tulipifera and Acer saccharum in West Virginia.</title>
        <authorList>
            <person name="Petronek H.M."/>
            <person name="Kasson M.T."/>
            <person name="Metheny A.M."/>
            <person name="Stauder C.M."/>
            <person name="Lovett B."/>
            <person name="Lynch S.C."/>
            <person name="Garnas J.R."/>
            <person name="Kasson L.R."/>
            <person name="Stajich J.E."/>
        </authorList>
    </citation>
    <scope>NUCLEOTIDE SEQUENCE [LARGE SCALE GENOMIC DNA]</scope>
    <source>
        <strain evidence="2 3">NRRL 64653</strain>
    </source>
</reference>
<evidence type="ECO:0000313" key="2">
    <source>
        <dbReference type="EMBL" id="KAK7414056.1"/>
    </source>
</evidence>
<keyword evidence="3" id="KW-1185">Reference proteome</keyword>
<name>A0ABR1GYZ9_9HYPO</name>
<evidence type="ECO:0000313" key="3">
    <source>
        <dbReference type="Proteomes" id="UP001498476"/>
    </source>
</evidence>
<proteinExistence type="predicted"/>
<sequence>MAGSHRAQAKLEFDPASSEHGTPLTRQLFEASLKRGNIPSGIGDHMFRQHRPDAKTRLWAVDHIMERQTIPHFLEFLASGRLPNGEQCALPRPTEDEIAKMMVPFSAWAPAPYNENRRSVMEAMMERIDSAEDLLRLFTISKELHAMKSRVWEGIMPLSERRWKDLKLDEPENFHAACQFIAAVTQIFHYLNHPEVKKALRAIFNLISAEVRIYGDSINALQAASGTDSPNPRLDMPNLWYEFIKAHYDFVTTTAHHWVVEHIDRLREPIMQELKDHQPEVPGPHDERQWTLTNKLHDLLENGSHADYAITLPMDGYKGGALAAQDRVPLNARDRRGFREEPITWNAHTNRRKLDYSGRLRHLSRDEMYKGSVSQFCSGPLSVPRVVNDPLNVVCTARSQFTAQAMARRELRGEPKSLGVNLWLKKVKEECGKPEFEWGYVIYQLSHEHSDEQWAEFKTRFEADIANWGQGITDIDDVRSMCKVHWLEGKKLGIEDGDVEAAKKHFKSYVSSGSKPEKIRKEIFLVADRGVVNSYLKPATTTTGFVLAVDSKFNPTENSIQKEVVSPGYTGTLRLPGSLLWDDIGAMLVMQTQVLIDFWPLAMTRSALMYEGPVPLPVLLFPSFESLDPSLARVVSAVSLLVVSAVLGKEAFEE</sequence>
<comment type="caution">
    <text evidence="2">The sequence shown here is derived from an EMBL/GenBank/DDBJ whole genome shotgun (WGS) entry which is preliminary data.</text>
</comment>
<dbReference type="Proteomes" id="UP001498476">
    <property type="component" value="Unassembled WGS sequence"/>
</dbReference>
<evidence type="ECO:0000256" key="1">
    <source>
        <dbReference type="SAM" id="MobiDB-lite"/>
    </source>
</evidence>